<evidence type="ECO:0000256" key="2">
    <source>
        <dbReference type="SAM" id="MobiDB-lite"/>
    </source>
</evidence>
<keyword evidence="4" id="KW-1185">Reference proteome</keyword>
<sequence>MAKKEASKKRPAIRGIKEIPHQASQASKTNVEVDDNQSELDITGARYKLQYRSNMLAIIKAIEELKLNQAEVQQDIPLNRDTKIEQLETLVHTMHSEKAAIEAENVSLKENVKILDAEDADLIDQINELTVHNIT</sequence>
<proteinExistence type="predicted"/>
<dbReference type="AlphaFoldDB" id="A0ABC8TFN3"/>
<name>A0ABC8TFN3_9AQUA</name>
<gene>
    <name evidence="3" type="ORF">ILEXP_LOCUS36180</name>
</gene>
<feature type="compositionally biased region" description="Basic residues" evidence="2">
    <location>
        <begin position="1"/>
        <end position="12"/>
    </location>
</feature>
<accession>A0ABC8TFN3</accession>
<reference evidence="3 4" key="1">
    <citation type="submission" date="2024-02" db="EMBL/GenBank/DDBJ databases">
        <authorList>
            <person name="Vignale AGUSTIN F."/>
            <person name="Sosa J E."/>
            <person name="Modenutti C."/>
        </authorList>
    </citation>
    <scope>NUCLEOTIDE SEQUENCE [LARGE SCALE GENOMIC DNA]</scope>
</reference>
<keyword evidence="1" id="KW-0175">Coiled coil</keyword>
<organism evidence="3 4">
    <name type="scientific">Ilex paraguariensis</name>
    <name type="common">yerba mate</name>
    <dbReference type="NCBI Taxonomy" id="185542"/>
    <lineage>
        <taxon>Eukaryota</taxon>
        <taxon>Viridiplantae</taxon>
        <taxon>Streptophyta</taxon>
        <taxon>Embryophyta</taxon>
        <taxon>Tracheophyta</taxon>
        <taxon>Spermatophyta</taxon>
        <taxon>Magnoliopsida</taxon>
        <taxon>eudicotyledons</taxon>
        <taxon>Gunneridae</taxon>
        <taxon>Pentapetalae</taxon>
        <taxon>asterids</taxon>
        <taxon>campanulids</taxon>
        <taxon>Aquifoliales</taxon>
        <taxon>Aquifoliaceae</taxon>
        <taxon>Ilex</taxon>
    </lineage>
</organism>
<feature type="coiled-coil region" evidence="1">
    <location>
        <begin position="84"/>
        <end position="118"/>
    </location>
</feature>
<comment type="caution">
    <text evidence="3">The sequence shown here is derived from an EMBL/GenBank/DDBJ whole genome shotgun (WGS) entry which is preliminary data.</text>
</comment>
<dbReference type="Proteomes" id="UP001642360">
    <property type="component" value="Unassembled WGS sequence"/>
</dbReference>
<dbReference type="EMBL" id="CAUOFW020004724">
    <property type="protein sequence ID" value="CAK9166932.1"/>
    <property type="molecule type" value="Genomic_DNA"/>
</dbReference>
<evidence type="ECO:0000313" key="3">
    <source>
        <dbReference type="EMBL" id="CAK9166932.1"/>
    </source>
</evidence>
<feature type="region of interest" description="Disordered" evidence="2">
    <location>
        <begin position="1"/>
        <end position="37"/>
    </location>
</feature>
<evidence type="ECO:0000256" key="1">
    <source>
        <dbReference type="SAM" id="Coils"/>
    </source>
</evidence>
<protein>
    <submittedName>
        <fullName evidence="3">Uncharacterized protein</fullName>
    </submittedName>
</protein>
<evidence type="ECO:0000313" key="4">
    <source>
        <dbReference type="Proteomes" id="UP001642360"/>
    </source>
</evidence>